<proteinExistence type="predicted"/>
<evidence type="ECO:0000313" key="5">
    <source>
        <dbReference type="EnsemblPlants" id="AES94560"/>
    </source>
</evidence>
<dbReference type="InterPro" id="IPR002820">
    <property type="entry name" value="Mopterin_CF_biosynth-C_dom"/>
</dbReference>
<dbReference type="InterPro" id="IPR036522">
    <property type="entry name" value="MoaC_sf"/>
</dbReference>
<dbReference type="EMBL" id="CM001221">
    <property type="protein sequence ID" value="AES94560.1"/>
    <property type="molecule type" value="Genomic_DNA"/>
</dbReference>
<accession>G7K3U0</accession>
<keyword evidence="2" id="KW-0501">Molybdenum cofactor biosynthesis</keyword>
<evidence type="ECO:0000313" key="6">
    <source>
        <dbReference type="Proteomes" id="UP000002051"/>
    </source>
</evidence>
<reference evidence="5" key="3">
    <citation type="submission" date="2015-04" db="UniProtKB">
        <authorList>
            <consortium name="EnsemblPlants"/>
        </authorList>
    </citation>
    <scope>IDENTIFICATION</scope>
    <source>
        <strain evidence="5">cv. Jemalong A17</strain>
    </source>
</reference>
<dbReference type="UniPathway" id="UPA00344"/>
<dbReference type="Proteomes" id="UP000002051">
    <property type="component" value="Chromosome 5"/>
</dbReference>
<keyword evidence="6" id="KW-1185">Reference proteome</keyword>
<protein>
    <submittedName>
        <fullName evidence="4">MoaC family protein</fullName>
    </submittedName>
</protein>
<evidence type="ECO:0000256" key="1">
    <source>
        <dbReference type="ARBA" id="ARBA00005046"/>
    </source>
</evidence>
<organism evidence="4 6">
    <name type="scientific">Medicago truncatula</name>
    <name type="common">Barrel medic</name>
    <name type="synonym">Medicago tribuloides</name>
    <dbReference type="NCBI Taxonomy" id="3880"/>
    <lineage>
        <taxon>Eukaryota</taxon>
        <taxon>Viridiplantae</taxon>
        <taxon>Streptophyta</taxon>
        <taxon>Embryophyta</taxon>
        <taxon>Tracheophyta</taxon>
        <taxon>Spermatophyta</taxon>
        <taxon>Magnoliopsida</taxon>
        <taxon>eudicotyledons</taxon>
        <taxon>Gunneridae</taxon>
        <taxon>Pentapetalae</taxon>
        <taxon>rosids</taxon>
        <taxon>fabids</taxon>
        <taxon>Fabales</taxon>
        <taxon>Fabaceae</taxon>
        <taxon>Papilionoideae</taxon>
        <taxon>50 kb inversion clade</taxon>
        <taxon>NPAAA clade</taxon>
        <taxon>Hologalegina</taxon>
        <taxon>IRL clade</taxon>
        <taxon>Trifolieae</taxon>
        <taxon>Medicago</taxon>
    </lineage>
</organism>
<dbReference type="GO" id="GO:0006777">
    <property type="term" value="P:Mo-molybdopterin cofactor biosynthetic process"/>
    <property type="evidence" value="ECO:0007669"/>
    <property type="project" value="UniProtKB-KW"/>
</dbReference>
<reference evidence="4 6" key="2">
    <citation type="journal article" date="2014" name="BMC Genomics">
        <title>An improved genome release (version Mt4.0) for the model legume Medicago truncatula.</title>
        <authorList>
            <person name="Tang H."/>
            <person name="Krishnakumar V."/>
            <person name="Bidwell S."/>
            <person name="Rosen B."/>
            <person name="Chan A."/>
            <person name="Zhou S."/>
            <person name="Gentzbittel L."/>
            <person name="Childs K.L."/>
            <person name="Yandell M."/>
            <person name="Gundlach H."/>
            <person name="Mayer K.F."/>
            <person name="Schwartz D.C."/>
            <person name="Town C.D."/>
        </authorList>
    </citation>
    <scope>GENOME REANNOTATION</scope>
    <source>
        <strain evidence="5 6">cv. Jemalong A17</strain>
    </source>
</reference>
<dbReference type="eggNOG" id="KOG2876">
    <property type="taxonomic scope" value="Eukaryota"/>
</dbReference>
<dbReference type="EnsemblPlants" id="AES94560">
    <property type="protein sequence ID" value="AES94560"/>
    <property type="gene ID" value="MTR_5g015730"/>
</dbReference>
<gene>
    <name evidence="4" type="ordered locus">MTR_5g015730</name>
</gene>
<feature type="domain" description="Molybdopterin cofactor biosynthesis C (MoaC)" evidence="3">
    <location>
        <begin position="60"/>
        <end position="89"/>
    </location>
</feature>
<name>G7K3U0_MEDTR</name>
<sequence>MKEKGLAILFQRFLTIPCDLLSPFASLKLNDAKKRRKLAHAGFEPATFALLKYINFKRYIAGLTVYDMCKATSKGISITDIRLKHKSGGKSGDYSWGQ</sequence>
<dbReference type="PaxDb" id="3880-AES94560"/>
<evidence type="ECO:0000259" key="3">
    <source>
        <dbReference type="Pfam" id="PF01967"/>
    </source>
</evidence>
<dbReference type="AlphaFoldDB" id="G7K3U0"/>
<comment type="pathway">
    <text evidence="1">Cofactor biosynthesis; molybdopterin biosynthesis.</text>
</comment>
<dbReference type="HOGENOM" id="CLU_2336844_0_0_1"/>
<dbReference type="SUPFAM" id="SSF55040">
    <property type="entry name" value="Molybdenum cofactor biosynthesis protein C, MoaC"/>
    <property type="match status" value="1"/>
</dbReference>
<dbReference type="Gene3D" id="3.30.70.640">
    <property type="entry name" value="Molybdopterin cofactor biosynthesis C (MoaC) domain"/>
    <property type="match status" value="1"/>
</dbReference>
<evidence type="ECO:0000313" key="4">
    <source>
        <dbReference type="EMBL" id="AES94560.1"/>
    </source>
</evidence>
<evidence type="ECO:0000256" key="2">
    <source>
        <dbReference type="ARBA" id="ARBA00023150"/>
    </source>
</evidence>
<dbReference type="STRING" id="3880.G7K3U0"/>
<reference evidence="4 6" key="1">
    <citation type="journal article" date="2011" name="Nature">
        <title>The Medicago genome provides insight into the evolution of rhizobial symbioses.</title>
        <authorList>
            <person name="Young N.D."/>
            <person name="Debelle F."/>
            <person name="Oldroyd G.E."/>
            <person name="Geurts R."/>
            <person name="Cannon S.B."/>
            <person name="Udvardi M.K."/>
            <person name="Benedito V.A."/>
            <person name="Mayer K.F."/>
            <person name="Gouzy J."/>
            <person name="Schoof H."/>
            <person name="Van de Peer Y."/>
            <person name="Proost S."/>
            <person name="Cook D.R."/>
            <person name="Meyers B.C."/>
            <person name="Spannagl M."/>
            <person name="Cheung F."/>
            <person name="De Mita S."/>
            <person name="Krishnakumar V."/>
            <person name="Gundlach H."/>
            <person name="Zhou S."/>
            <person name="Mudge J."/>
            <person name="Bharti A.K."/>
            <person name="Murray J.D."/>
            <person name="Naoumkina M.A."/>
            <person name="Rosen B."/>
            <person name="Silverstein K.A."/>
            <person name="Tang H."/>
            <person name="Rombauts S."/>
            <person name="Zhao P.X."/>
            <person name="Zhou P."/>
            <person name="Barbe V."/>
            <person name="Bardou P."/>
            <person name="Bechner M."/>
            <person name="Bellec A."/>
            <person name="Berger A."/>
            <person name="Berges H."/>
            <person name="Bidwell S."/>
            <person name="Bisseling T."/>
            <person name="Choisne N."/>
            <person name="Couloux A."/>
            <person name="Denny R."/>
            <person name="Deshpande S."/>
            <person name="Dai X."/>
            <person name="Doyle J.J."/>
            <person name="Dudez A.M."/>
            <person name="Farmer A.D."/>
            <person name="Fouteau S."/>
            <person name="Franken C."/>
            <person name="Gibelin C."/>
            <person name="Gish J."/>
            <person name="Goldstein S."/>
            <person name="Gonzalez A.J."/>
            <person name="Green P.J."/>
            <person name="Hallab A."/>
            <person name="Hartog M."/>
            <person name="Hua A."/>
            <person name="Humphray S.J."/>
            <person name="Jeong D.H."/>
            <person name="Jing Y."/>
            <person name="Jocker A."/>
            <person name="Kenton S.M."/>
            <person name="Kim D.J."/>
            <person name="Klee K."/>
            <person name="Lai H."/>
            <person name="Lang C."/>
            <person name="Lin S."/>
            <person name="Macmil S.L."/>
            <person name="Magdelenat G."/>
            <person name="Matthews L."/>
            <person name="McCorrison J."/>
            <person name="Monaghan E.L."/>
            <person name="Mun J.H."/>
            <person name="Najar F.Z."/>
            <person name="Nicholson C."/>
            <person name="Noirot C."/>
            <person name="O'Bleness M."/>
            <person name="Paule C.R."/>
            <person name="Poulain J."/>
            <person name="Prion F."/>
            <person name="Qin B."/>
            <person name="Qu C."/>
            <person name="Retzel E.F."/>
            <person name="Riddle C."/>
            <person name="Sallet E."/>
            <person name="Samain S."/>
            <person name="Samson N."/>
            <person name="Sanders I."/>
            <person name="Saurat O."/>
            <person name="Scarpelli C."/>
            <person name="Schiex T."/>
            <person name="Segurens B."/>
            <person name="Severin A.J."/>
            <person name="Sherrier D.J."/>
            <person name="Shi R."/>
            <person name="Sims S."/>
            <person name="Singer S.R."/>
            <person name="Sinharoy S."/>
            <person name="Sterck L."/>
            <person name="Viollet A."/>
            <person name="Wang B.B."/>
            <person name="Wang K."/>
            <person name="Wang M."/>
            <person name="Wang X."/>
            <person name="Warfsmann J."/>
            <person name="Weissenbach J."/>
            <person name="White D.D."/>
            <person name="White J.D."/>
            <person name="Wiley G.B."/>
            <person name="Wincker P."/>
            <person name="Xing Y."/>
            <person name="Yang L."/>
            <person name="Yao Z."/>
            <person name="Ying F."/>
            <person name="Zhai J."/>
            <person name="Zhou L."/>
            <person name="Zuber A."/>
            <person name="Denarie J."/>
            <person name="Dixon R.A."/>
            <person name="May G.D."/>
            <person name="Schwartz D.C."/>
            <person name="Rogers J."/>
            <person name="Quetier F."/>
            <person name="Town C.D."/>
            <person name="Roe B.A."/>
        </authorList>
    </citation>
    <scope>NUCLEOTIDE SEQUENCE [LARGE SCALE GENOMIC DNA]</scope>
    <source>
        <strain evidence="4">A17</strain>
        <strain evidence="5 6">cv. Jemalong A17</strain>
    </source>
</reference>
<dbReference type="Pfam" id="PF01967">
    <property type="entry name" value="MoaC"/>
    <property type="match status" value="1"/>
</dbReference>